<dbReference type="AlphaFoldDB" id="A0A486XRX4"/>
<evidence type="ECO:0000256" key="3">
    <source>
        <dbReference type="RuleBase" id="RU003457"/>
    </source>
</evidence>
<dbReference type="PANTHER" id="PTHR13903:SF8">
    <property type="entry name" value="PIRIN"/>
    <property type="match status" value="1"/>
</dbReference>
<feature type="domain" description="Pirin N-terminal" evidence="4">
    <location>
        <begin position="53"/>
        <end position="157"/>
    </location>
</feature>
<feature type="binding site" evidence="2">
    <location>
        <position position="93"/>
    </location>
    <ligand>
        <name>Fe cation</name>
        <dbReference type="ChEBI" id="CHEBI:24875"/>
    </ligand>
</feature>
<keyword evidence="2" id="KW-0479">Metal-binding</keyword>
<gene>
    <name evidence="6" type="ORF">BAL341_1805</name>
</gene>
<dbReference type="Pfam" id="PF05726">
    <property type="entry name" value="Pirin_C"/>
    <property type="match status" value="1"/>
</dbReference>
<sequence>MITGIYSGFHAITEGFSMSTESKISDSDCTANAGCGAIGLLIQPREKDLGDIKVRRLLPTRERKMVGPWIFFDHMGPAEFAAGSGINVRPHPHINLATVTYLFAGEILHRDSLGSVQTITPGDINLMVAGSGITHSEREKPEVTAVPHSLHGLQLWLALPEADEEIAPAFYHYPSASIPALNVNGVKVRVLMGTAYGLSSPVKTYAKTLYVEAHLSTAQQLILPNCAERALYVASGEVRLNDTIIPQHALAILHANDELVITATADSRIALIGGENMNKRFIDWNFISSRKERITQAKQDWQAGRFAKVPGDEDEFIPLPPE</sequence>
<dbReference type="InterPro" id="IPR012093">
    <property type="entry name" value="Pirin"/>
</dbReference>
<dbReference type="InterPro" id="IPR014710">
    <property type="entry name" value="RmlC-like_jellyroll"/>
</dbReference>
<dbReference type="SUPFAM" id="SSF51182">
    <property type="entry name" value="RmlC-like cupins"/>
    <property type="match status" value="1"/>
</dbReference>
<reference evidence="6" key="1">
    <citation type="submission" date="2019-04" db="EMBL/GenBank/DDBJ databases">
        <authorList>
            <person name="Brambilla D."/>
        </authorList>
    </citation>
    <scope>NUCLEOTIDE SEQUENCE</scope>
    <source>
        <strain evidence="6">BAL1</strain>
    </source>
</reference>
<dbReference type="EMBL" id="CAAJGR010000096">
    <property type="protein sequence ID" value="VHO04250.1"/>
    <property type="molecule type" value="Genomic_DNA"/>
</dbReference>
<dbReference type="CDD" id="cd02909">
    <property type="entry name" value="cupin_pirin_N"/>
    <property type="match status" value="1"/>
</dbReference>
<evidence type="ECO:0000256" key="1">
    <source>
        <dbReference type="ARBA" id="ARBA00008416"/>
    </source>
</evidence>
<feature type="binding site" evidence="2">
    <location>
        <position position="91"/>
    </location>
    <ligand>
        <name>Fe cation</name>
        <dbReference type="ChEBI" id="CHEBI:24875"/>
    </ligand>
</feature>
<dbReference type="InterPro" id="IPR008778">
    <property type="entry name" value="Pirin_C_dom"/>
</dbReference>
<comment type="cofactor">
    <cofactor evidence="2">
        <name>Fe cation</name>
        <dbReference type="ChEBI" id="CHEBI:24875"/>
    </cofactor>
    <text evidence="2">Binds 1 Fe cation per subunit.</text>
</comment>
<name>A0A486XRX4_9GAMM</name>
<proteinExistence type="inferred from homology"/>
<keyword evidence="2" id="KW-0408">Iron</keyword>
<feature type="binding site" evidence="2">
    <location>
        <position position="135"/>
    </location>
    <ligand>
        <name>Fe cation</name>
        <dbReference type="ChEBI" id="CHEBI:24875"/>
    </ligand>
</feature>
<evidence type="ECO:0000256" key="2">
    <source>
        <dbReference type="PIRSR" id="PIRSR006232-1"/>
    </source>
</evidence>
<protein>
    <submittedName>
        <fullName evidence="6">Pirin-related protein</fullName>
    </submittedName>
</protein>
<accession>A0A486XRX4</accession>
<evidence type="ECO:0000259" key="5">
    <source>
        <dbReference type="Pfam" id="PF05726"/>
    </source>
</evidence>
<organism evidence="6">
    <name type="scientific">Rheinheimera sp. BAL341</name>
    <dbReference type="NCBI Taxonomy" id="1708203"/>
    <lineage>
        <taxon>Bacteria</taxon>
        <taxon>Pseudomonadati</taxon>
        <taxon>Pseudomonadota</taxon>
        <taxon>Gammaproteobacteria</taxon>
        <taxon>Chromatiales</taxon>
        <taxon>Chromatiaceae</taxon>
        <taxon>Rheinheimera</taxon>
    </lineage>
</organism>
<feature type="domain" description="Pirin C-terminal" evidence="5">
    <location>
        <begin position="210"/>
        <end position="306"/>
    </location>
</feature>
<dbReference type="InterPro" id="IPR003829">
    <property type="entry name" value="Pirin_N_dom"/>
</dbReference>
<dbReference type="InterPro" id="IPR011051">
    <property type="entry name" value="RmlC_Cupin_sf"/>
</dbReference>
<dbReference type="Pfam" id="PF02678">
    <property type="entry name" value="Pirin"/>
    <property type="match status" value="1"/>
</dbReference>
<feature type="binding site" evidence="2">
    <location>
        <position position="137"/>
    </location>
    <ligand>
        <name>Fe cation</name>
        <dbReference type="ChEBI" id="CHEBI:24875"/>
    </ligand>
</feature>
<dbReference type="Gene3D" id="2.60.120.10">
    <property type="entry name" value="Jelly Rolls"/>
    <property type="match status" value="2"/>
</dbReference>
<dbReference type="GO" id="GO:0046872">
    <property type="term" value="F:metal ion binding"/>
    <property type="evidence" value="ECO:0007669"/>
    <property type="project" value="UniProtKB-KW"/>
</dbReference>
<evidence type="ECO:0000313" key="6">
    <source>
        <dbReference type="EMBL" id="VHO04250.1"/>
    </source>
</evidence>
<dbReference type="PANTHER" id="PTHR13903">
    <property type="entry name" value="PIRIN-RELATED"/>
    <property type="match status" value="1"/>
</dbReference>
<evidence type="ECO:0000259" key="4">
    <source>
        <dbReference type="Pfam" id="PF02678"/>
    </source>
</evidence>
<dbReference type="PIRSF" id="PIRSF006232">
    <property type="entry name" value="Pirin"/>
    <property type="match status" value="1"/>
</dbReference>
<comment type="similarity">
    <text evidence="1 3">Belongs to the pirin family.</text>
</comment>